<sequence>MHIEELEFDYNRNEQERDQIIGQAFCNPPGKSIRRFSELSLDKLQELVEKGFANPQESQNNSPTIEHLLELGKLAQSEAHTVTFDGYSVPLERGDYRVSIDAINIYPQSVGESLGQKFAELEETADEFTFTADLLSAWWD</sequence>
<evidence type="ECO:0000313" key="1">
    <source>
        <dbReference type="EMBL" id="BAY87820.1"/>
    </source>
</evidence>
<dbReference type="Proteomes" id="UP000218418">
    <property type="component" value="Plasmid plasmid2"/>
</dbReference>
<organism evidence="1 2">
    <name type="scientific">Calothrix parasitica NIES-267</name>
    <dbReference type="NCBI Taxonomy" id="1973488"/>
    <lineage>
        <taxon>Bacteria</taxon>
        <taxon>Bacillati</taxon>
        <taxon>Cyanobacteriota</taxon>
        <taxon>Cyanophyceae</taxon>
        <taxon>Nostocales</taxon>
        <taxon>Calotrichaceae</taxon>
        <taxon>Calothrix</taxon>
    </lineage>
</organism>
<gene>
    <name evidence="1" type="ORF">NIES267_73440</name>
</gene>
<accession>A0A1Z4M2X1</accession>
<name>A0A1Z4M2X1_9CYAN</name>
<keyword evidence="1" id="KW-0614">Plasmid</keyword>
<dbReference type="EMBL" id="AP018229">
    <property type="protein sequence ID" value="BAY87820.1"/>
    <property type="molecule type" value="Genomic_DNA"/>
</dbReference>
<keyword evidence="2" id="KW-1185">Reference proteome</keyword>
<dbReference type="OrthoDB" id="509374at2"/>
<proteinExistence type="predicted"/>
<protein>
    <submittedName>
        <fullName evidence="1">Uncharacterized protein</fullName>
    </submittedName>
</protein>
<geneLocation type="plasmid" evidence="2">
    <name>Plasmid2 dna</name>
</geneLocation>
<reference evidence="1 2" key="1">
    <citation type="submission" date="2017-06" db="EMBL/GenBank/DDBJ databases">
        <title>Genome sequencing of cyanobaciteial culture collection at National Institute for Environmental Studies (NIES).</title>
        <authorList>
            <person name="Hirose Y."/>
            <person name="Shimura Y."/>
            <person name="Fujisawa T."/>
            <person name="Nakamura Y."/>
            <person name="Kawachi M."/>
        </authorList>
    </citation>
    <scope>NUCLEOTIDE SEQUENCE [LARGE SCALE GENOMIC DNA]</scope>
    <source>
        <strain evidence="1 2">NIES-267</strain>
        <plasmid evidence="2">Plasmid2 dna</plasmid>
    </source>
</reference>
<dbReference type="AlphaFoldDB" id="A0A1Z4M2X1"/>
<evidence type="ECO:0000313" key="2">
    <source>
        <dbReference type="Proteomes" id="UP000218418"/>
    </source>
</evidence>